<dbReference type="AlphaFoldDB" id="A0AAV1MUW9"/>
<dbReference type="Proteomes" id="UP001314229">
    <property type="component" value="Unassembled WGS sequence"/>
</dbReference>
<dbReference type="EMBL" id="CAWUFR010000005">
    <property type="protein sequence ID" value="CAK6950850.1"/>
    <property type="molecule type" value="Genomic_DNA"/>
</dbReference>
<accession>A0AAV1MUW9</accession>
<name>A0AAV1MUW9_SCOSC</name>
<evidence type="ECO:0000313" key="1">
    <source>
        <dbReference type="EMBL" id="CAK6950850.1"/>
    </source>
</evidence>
<protein>
    <submittedName>
        <fullName evidence="1">Uncharacterized protein</fullName>
    </submittedName>
</protein>
<sequence>MSSLYDYTKPLNQQRGYKVEEQSDSQTGMVAKNFNERLVLELRYKVQTELSLHGQVEQSRTVRGRRVAAIGGGCVVTVWGFRLRPAGLGCAFESLQYRATAERPATVTHSTIHICQERNANVVGTS</sequence>
<proteinExistence type="predicted"/>
<evidence type="ECO:0000313" key="2">
    <source>
        <dbReference type="Proteomes" id="UP001314229"/>
    </source>
</evidence>
<keyword evidence="2" id="KW-1185">Reference proteome</keyword>
<organism evidence="1 2">
    <name type="scientific">Scomber scombrus</name>
    <name type="common">Atlantic mackerel</name>
    <name type="synonym">Scomber vernalis</name>
    <dbReference type="NCBI Taxonomy" id="13677"/>
    <lineage>
        <taxon>Eukaryota</taxon>
        <taxon>Metazoa</taxon>
        <taxon>Chordata</taxon>
        <taxon>Craniata</taxon>
        <taxon>Vertebrata</taxon>
        <taxon>Euteleostomi</taxon>
        <taxon>Actinopterygii</taxon>
        <taxon>Neopterygii</taxon>
        <taxon>Teleostei</taxon>
        <taxon>Neoteleostei</taxon>
        <taxon>Acanthomorphata</taxon>
        <taxon>Pelagiaria</taxon>
        <taxon>Scombriformes</taxon>
        <taxon>Scombridae</taxon>
        <taxon>Scomber</taxon>
    </lineage>
</organism>
<comment type="caution">
    <text evidence="1">The sequence shown here is derived from an EMBL/GenBank/DDBJ whole genome shotgun (WGS) entry which is preliminary data.</text>
</comment>
<gene>
    <name evidence="1" type="ORF">FSCOSCO3_A015305</name>
</gene>
<reference evidence="1 2" key="1">
    <citation type="submission" date="2024-01" db="EMBL/GenBank/DDBJ databases">
        <authorList>
            <person name="Alioto T."/>
            <person name="Alioto T."/>
            <person name="Gomez Garrido J."/>
        </authorList>
    </citation>
    <scope>NUCLEOTIDE SEQUENCE [LARGE SCALE GENOMIC DNA]</scope>
</reference>